<protein>
    <submittedName>
        <fullName evidence="2">Uncharacterized iron-regulated protein</fullName>
    </submittedName>
</protein>
<name>A0A1I5ECK6_9HYPH</name>
<dbReference type="EMBL" id="FOVR01000003">
    <property type="protein sequence ID" value="SFO09165.1"/>
    <property type="molecule type" value="Genomic_DNA"/>
</dbReference>
<evidence type="ECO:0000313" key="3">
    <source>
        <dbReference type="Proteomes" id="UP000199236"/>
    </source>
</evidence>
<gene>
    <name evidence="2" type="ORF">SAMN04488056_103128</name>
</gene>
<dbReference type="SUPFAM" id="SSF159501">
    <property type="entry name" value="EreA/ChaN-like"/>
    <property type="match status" value="1"/>
</dbReference>
<feature type="domain" description="Haem-binding uptake Tiki superfamily ChaN" evidence="1">
    <location>
        <begin position="83"/>
        <end position="293"/>
    </location>
</feature>
<dbReference type="Gene3D" id="3.40.50.11550">
    <property type="match status" value="2"/>
</dbReference>
<proteinExistence type="predicted"/>
<reference evidence="2 3" key="1">
    <citation type="submission" date="2016-10" db="EMBL/GenBank/DDBJ databases">
        <authorList>
            <person name="de Groot N.N."/>
        </authorList>
    </citation>
    <scope>NUCLEOTIDE SEQUENCE [LARGE SCALE GENOMIC DNA]</scope>
    <source>
        <strain evidence="2 3">CGMCC 1.9157</strain>
    </source>
</reference>
<dbReference type="OrthoDB" id="9795827at2"/>
<dbReference type="InterPro" id="IPR007314">
    <property type="entry name" value="Cofac_haem-bd_dom"/>
</dbReference>
<evidence type="ECO:0000313" key="2">
    <source>
        <dbReference type="EMBL" id="SFO09165.1"/>
    </source>
</evidence>
<accession>A0A1I5ECK6</accession>
<dbReference type="CDD" id="cd14727">
    <property type="entry name" value="ChanN-like"/>
    <property type="match status" value="1"/>
</dbReference>
<evidence type="ECO:0000259" key="1">
    <source>
        <dbReference type="Pfam" id="PF04187"/>
    </source>
</evidence>
<organism evidence="2 3">
    <name type="scientific">Cohaesibacter marisflavi</name>
    <dbReference type="NCBI Taxonomy" id="655353"/>
    <lineage>
        <taxon>Bacteria</taxon>
        <taxon>Pseudomonadati</taxon>
        <taxon>Pseudomonadota</taxon>
        <taxon>Alphaproteobacteria</taxon>
        <taxon>Hyphomicrobiales</taxon>
        <taxon>Cohaesibacteraceae</taxon>
    </lineage>
</organism>
<sequence>MTCKNRHSFSLLREKLILWCDATGVRFFLGFTFLIAFSAWSAPSLAQTVTEEKPMLLSEHPLSESLWRMKTGKRATPEVLNDAIAIADYLLLGEKHDNPRHHALQAHIIDEVGALGREAKVVFEMLEPSHQPLVDAVTRFAYRNRAADNANLPERLAALGEDLHWNDRGWPDWSSYQPIFASAITHAMPIFAGNPERSDLRALGKTGKVPERLREDLKWDTIYDKAQSQSLTDELVAAHCGMISRDAVGPMMEMQRLKDAHMARAMRRSHQDGSLAILVAGNGHTRKDRGVPMFLEADARVVSIGFVEVARGEDKPSSYAAFDAALYDWIWFTPRVDEKDPCDKFKAQLEAMQTGKKQKADR</sequence>
<keyword evidence="3" id="KW-1185">Reference proteome</keyword>
<dbReference type="AlphaFoldDB" id="A0A1I5ECK6"/>
<dbReference type="Proteomes" id="UP000199236">
    <property type="component" value="Unassembled WGS sequence"/>
</dbReference>
<dbReference type="Pfam" id="PF04187">
    <property type="entry name" value="Cofac_haem_bdg"/>
    <property type="match status" value="1"/>
</dbReference>
<dbReference type="STRING" id="655353.SAMN04488056_103128"/>